<evidence type="ECO:0000313" key="2">
    <source>
        <dbReference type="Proteomes" id="UP000469523"/>
    </source>
</evidence>
<accession>A0A6N7XNB6</accession>
<dbReference type="AlphaFoldDB" id="A0A6N7XNB6"/>
<proteinExistence type="predicted"/>
<dbReference type="RefSeq" id="WP_154443101.1">
    <property type="nucleotide sequence ID" value="NZ_VUNQ01000089.1"/>
</dbReference>
<dbReference type="EMBL" id="VUNQ01000089">
    <property type="protein sequence ID" value="MSU03549.1"/>
    <property type="molecule type" value="Genomic_DNA"/>
</dbReference>
<name>A0A6N7XNB6_9FIRM</name>
<dbReference type="Proteomes" id="UP000469523">
    <property type="component" value="Unassembled WGS sequence"/>
</dbReference>
<gene>
    <name evidence="1" type="ORF">FYJ83_18995</name>
</gene>
<organism evidence="1 2">
    <name type="scientific">Tissierella pigra</name>
    <dbReference type="NCBI Taxonomy" id="2607614"/>
    <lineage>
        <taxon>Bacteria</taxon>
        <taxon>Bacillati</taxon>
        <taxon>Bacillota</taxon>
        <taxon>Tissierellia</taxon>
        <taxon>Tissierellales</taxon>
        <taxon>Tissierellaceae</taxon>
        <taxon>Tissierella</taxon>
    </lineage>
</organism>
<comment type="caution">
    <text evidence="1">The sequence shown here is derived from an EMBL/GenBank/DDBJ whole genome shotgun (WGS) entry which is preliminary data.</text>
</comment>
<protein>
    <submittedName>
        <fullName evidence="1">Uncharacterized protein</fullName>
    </submittedName>
</protein>
<sequence>MFKCNECSEIFNEWEEDSCPRCGSGDITEDIYPKDIDGCDNCPLYKKDCSGGFTSSGNGVPIEPPCTSWTDDMLIYSGMYN</sequence>
<evidence type="ECO:0000313" key="1">
    <source>
        <dbReference type="EMBL" id="MSU03549.1"/>
    </source>
</evidence>
<reference evidence="1 2" key="1">
    <citation type="submission" date="2019-09" db="EMBL/GenBank/DDBJ databases">
        <title>In-depth cultivation of the pig gut microbiome towards novel bacterial diversity and tailored functional studies.</title>
        <authorList>
            <person name="Wylensek D."/>
            <person name="Hitch T.C.A."/>
            <person name="Clavel T."/>
        </authorList>
    </citation>
    <scope>NUCLEOTIDE SEQUENCE [LARGE SCALE GENOMIC DNA]</scope>
    <source>
        <strain evidence="1 2">WCA3-693-APC-4?</strain>
    </source>
</reference>
<keyword evidence="2" id="KW-1185">Reference proteome</keyword>